<evidence type="ECO:0000259" key="2">
    <source>
        <dbReference type="Pfam" id="PF07670"/>
    </source>
</evidence>
<dbReference type="InterPro" id="IPR050860">
    <property type="entry name" value="FeoB_GTPase"/>
</dbReference>
<evidence type="ECO:0000313" key="4">
    <source>
        <dbReference type="Proteomes" id="UP000230790"/>
    </source>
</evidence>
<organism evidence="3 4">
    <name type="scientific">Candidatus Thermofonsia Clade 3 bacterium</name>
    <dbReference type="NCBI Taxonomy" id="2364212"/>
    <lineage>
        <taxon>Bacteria</taxon>
        <taxon>Bacillati</taxon>
        <taxon>Chloroflexota</taxon>
        <taxon>Candidatus Thermofontia</taxon>
        <taxon>Candidatus Thermofonsia Clade 3</taxon>
    </lineage>
</organism>
<sequence>WMGAALPEGWLRSLVVDGVWSGVGAVVVFLPQILLLFLFIAVLEDSGYLARAALIADRTMARVGLQGKSFIPLLSAYACAVPAIMATRTIENKRDRIATILIAPFMT</sequence>
<proteinExistence type="predicted"/>
<dbReference type="InterPro" id="IPR011642">
    <property type="entry name" value="Gate_dom"/>
</dbReference>
<keyword evidence="1" id="KW-0472">Membrane</keyword>
<keyword evidence="1" id="KW-1133">Transmembrane helix</keyword>
<keyword evidence="1" id="KW-0812">Transmembrane</keyword>
<dbReference type="Proteomes" id="UP000230790">
    <property type="component" value="Unassembled WGS sequence"/>
</dbReference>
<accession>A0A2M8Q6A3</accession>
<dbReference type="EMBL" id="PGTN01001204">
    <property type="protein sequence ID" value="PJF45328.1"/>
    <property type="molecule type" value="Genomic_DNA"/>
</dbReference>
<dbReference type="GO" id="GO:0005886">
    <property type="term" value="C:plasma membrane"/>
    <property type="evidence" value="ECO:0007669"/>
    <property type="project" value="TreeGrafter"/>
</dbReference>
<evidence type="ECO:0000256" key="1">
    <source>
        <dbReference type="SAM" id="Phobius"/>
    </source>
</evidence>
<name>A0A2M8Q6A3_9CHLR</name>
<dbReference type="PANTHER" id="PTHR43185:SF1">
    <property type="entry name" value="FE(2+) TRANSPORTER FEOB"/>
    <property type="match status" value="1"/>
</dbReference>
<evidence type="ECO:0000313" key="3">
    <source>
        <dbReference type="EMBL" id="PJF45328.1"/>
    </source>
</evidence>
<reference evidence="3 4" key="1">
    <citation type="submission" date="2017-11" db="EMBL/GenBank/DDBJ databases">
        <title>Evolution of Phototrophy in the Chloroflexi Phylum Driven by Horizontal Gene Transfer.</title>
        <authorList>
            <person name="Ward L.M."/>
            <person name="Hemp J."/>
            <person name="Shih P.M."/>
            <person name="Mcglynn S.E."/>
            <person name="Fischer W."/>
        </authorList>
    </citation>
    <scope>NUCLEOTIDE SEQUENCE [LARGE SCALE GENOMIC DNA]</scope>
    <source>
        <strain evidence="3">JP3_7</strain>
    </source>
</reference>
<dbReference type="PANTHER" id="PTHR43185">
    <property type="entry name" value="FERROUS IRON TRANSPORT PROTEIN B"/>
    <property type="match status" value="1"/>
</dbReference>
<feature type="non-terminal residue" evidence="3">
    <location>
        <position position="1"/>
    </location>
</feature>
<dbReference type="Pfam" id="PF07670">
    <property type="entry name" value="Gate"/>
    <property type="match status" value="1"/>
</dbReference>
<feature type="transmembrane region" description="Helical" evidence="1">
    <location>
        <begin position="20"/>
        <end position="43"/>
    </location>
</feature>
<dbReference type="AlphaFoldDB" id="A0A2M8Q6A3"/>
<comment type="caution">
    <text evidence="3">The sequence shown here is derived from an EMBL/GenBank/DDBJ whole genome shotgun (WGS) entry which is preliminary data.</text>
</comment>
<feature type="non-terminal residue" evidence="3">
    <location>
        <position position="107"/>
    </location>
</feature>
<dbReference type="GO" id="GO:0015093">
    <property type="term" value="F:ferrous iron transmembrane transporter activity"/>
    <property type="evidence" value="ECO:0007669"/>
    <property type="project" value="TreeGrafter"/>
</dbReference>
<protein>
    <submittedName>
        <fullName evidence="3">Ferrous iron transporter B</fullName>
    </submittedName>
</protein>
<feature type="domain" description="Nucleoside transporter/FeoB GTPase Gate" evidence="2">
    <location>
        <begin position="27"/>
        <end position="107"/>
    </location>
</feature>
<gene>
    <name evidence="3" type="ORF">CUN48_19445</name>
</gene>